<dbReference type="Pfam" id="PF04082">
    <property type="entry name" value="Fungal_trans"/>
    <property type="match status" value="1"/>
</dbReference>
<dbReference type="PROSITE" id="PS00028">
    <property type="entry name" value="ZINC_FINGER_C2H2_1"/>
    <property type="match status" value="2"/>
</dbReference>
<dbReference type="PROSITE" id="PS50157">
    <property type="entry name" value="ZINC_FINGER_C2H2_2"/>
    <property type="match status" value="2"/>
</dbReference>
<keyword evidence="4 7" id="KW-0863">Zinc-finger</keyword>
<feature type="compositionally biased region" description="Polar residues" evidence="8">
    <location>
        <begin position="74"/>
        <end position="88"/>
    </location>
</feature>
<keyword evidence="2" id="KW-0479">Metal-binding</keyword>
<evidence type="ECO:0000313" key="10">
    <source>
        <dbReference type="EMBL" id="SCO75959.1"/>
    </source>
</evidence>
<protein>
    <recommendedName>
        <fullName evidence="9">C2H2-type domain-containing protein</fullName>
    </recommendedName>
</protein>
<dbReference type="EMBL" id="FMJY01000001">
    <property type="protein sequence ID" value="SCO75959.1"/>
    <property type="molecule type" value="Genomic_DNA"/>
</dbReference>
<dbReference type="InterPro" id="IPR036236">
    <property type="entry name" value="Znf_C2H2_sf"/>
</dbReference>
<accession>A0A2H3SLG2</accession>
<dbReference type="VEuPathDB" id="FungiDB:FOIG_14140"/>
<evidence type="ECO:0000256" key="3">
    <source>
        <dbReference type="ARBA" id="ARBA00022737"/>
    </source>
</evidence>
<dbReference type="VEuPathDB" id="FungiDB:FOXG_22771"/>
<proteinExistence type="predicted"/>
<evidence type="ECO:0000256" key="8">
    <source>
        <dbReference type="SAM" id="MobiDB-lite"/>
    </source>
</evidence>
<evidence type="ECO:0000256" key="6">
    <source>
        <dbReference type="ARBA" id="ARBA00023242"/>
    </source>
</evidence>
<keyword evidence="3" id="KW-0677">Repeat</keyword>
<dbReference type="InterPro" id="IPR007219">
    <property type="entry name" value="XnlR_reg_dom"/>
</dbReference>
<dbReference type="VEuPathDB" id="FungiDB:HZS61_007124"/>
<evidence type="ECO:0000256" key="5">
    <source>
        <dbReference type="ARBA" id="ARBA00022833"/>
    </source>
</evidence>
<dbReference type="SUPFAM" id="SSF57667">
    <property type="entry name" value="beta-beta-alpha zinc fingers"/>
    <property type="match status" value="1"/>
</dbReference>
<organism evidence="10 11">
    <name type="scientific">Fusarium oxysporum</name>
    <name type="common">Fusarium vascular wilt</name>
    <dbReference type="NCBI Taxonomy" id="5507"/>
    <lineage>
        <taxon>Eukaryota</taxon>
        <taxon>Fungi</taxon>
        <taxon>Dikarya</taxon>
        <taxon>Ascomycota</taxon>
        <taxon>Pezizomycotina</taxon>
        <taxon>Sordariomycetes</taxon>
        <taxon>Hypocreomycetidae</taxon>
        <taxon>Hypocreales</taxon>
        <taxon>Nectriaceae</taxon>
        <taxon>Fusarium</taxon>
        <taxon>Fusarium oxysporum species complex</taxon>
    </lineage>
</organism>
<dbReference type="SMART" id="SM00355">
    <property type="entry name" value="ZnF_C2H2"/>
    <property type="match status" value="2"/>
</dbReference>
<dbReference type="GO" id="GO:0000981">
    <property type="term" value="F:DNA-binding transcription factor activity, RNA polymerase II-specific"/>
    <property type="evidence" value="ECO:0007669"/>
    <property type="project" value="InterPro"/>
</dbReference>
<keyword evidence="6" id="KW-0539">Nucleus</keyword>
<dbReference type="InterPro" id="IPR051059">
    <property type="entry name" value="VerF-like"/>
</dbReference>
<dbReference type="OrthoDB" id="10018191at2759"/>
<sequence>MSPDLPRFHCNYAGCARSYKKKEHLLRHERDHLNLRPFACMLCPATFNRSDLLKRHEAISHQSDEAPEQKDQGEPSTENAVSESQKPVPSSEPVDTSLVIPDGSLSIELEGLNLSSNPTMQLLQSSSRNELEASYFLHFHPHWPLLHKRTFLQSEHPPELTAAVLTAGLWVLDTPETKDKARFYHDALLKVIDNQLFKIRQPVTDSPEPRPEFLAPFQVLLIALILCTYRGAERFPSALFNSKHLWRLFQSMGVYDQKAIDYQNSSPIIRECYQREAGPFALQGPCASQLDLDASLSAIQDIRLSDAEYA</sequence>
<evidence type="ECO:0000256" key="1">
    <source>
        <dbReference type="ARBA" id="ARBA00004123"/>
    </source>
</evidence>
<name>A0A2H3SLG2_FUSOX</name>
<dbReference type="VEuPathDB" id="FungiDB:FOMG_15069"/>
<reference evidence="11" key="1">
    <citation type="submission" date="2016-09" db="EMBL/GenBank/DDBJ databases">
        <authorList>
            <person name="Guldener U."/>
        </authorList>
    </citation>
    <scope>NUCLEOTIDE SEQUENCE [LARGE SCALE GENOMIC DNA]</scope>
    <source>
        <strain evidence="11">V64-1</strain>
    </source>
</reference>
<comment type="subcellular location">
    <subcellularLocation>
        <location evidence="1">Nucleus</location>
    </subcellularLocation>
</comment>
<dbReference type="GO" id="GO:0008270">
    <property type="term" value="F:zinc ion binding"/>
    <property type="evidence" value="ECO:0007669"/>
    <property type="project" value="UniProtKB-KW"/>
</dbReference>
<dbReference type="PANTHER" id="PTHR40626">
    <property type="entry name" value="MIP31509P"/>
    <property type="match status" value="1"/>
</dbReference>
<feature type="domain" description="C2H2-type" evidence="9">
    <location>
        <begin position="38"/>
        <end position="66"/>
    </location>
</feature>
<evidence type="ECO:0000256" key="4">
    <source>
        <dbReference type="ARBA" id="ARBA00022771"/>
    </source>
</evidence>
<feature type="region of interest" description="Disordered" evidence="8">
    <location>
        <begin position="60"/>
        <end position="97"/>
    </location>
</feature>
<keyword evidence="5" id="KW-0862">Zinc</keyword>
<evidence type="ECO:0000259" key="9">
    <source>
        <dbReference type="PROSITE" id="PS50157"/>
    </source>
</evidence>
<dbReference type="GO" id="GO:0005634">
    <property type="term" value="C:nucleus"/>
    <property type="evidence" value="ECO:0007669"/>
    <property type="project" value="UniProtKB-SubCell"/>
</dbReference>
<gene>
    <name evidence="10" type="ORF">FRV6_00171</name>
</gene>
<feature type="domain" description="C2H2-type" evidence="9">
    <location>
        <begin position="8"/>
        <end position="37"/>
    </location>
</feature>
<feature type="compositionally biased region" description="Basic and acidic residues" evidence="8">
    <location>
        <begin position="60"/>
        <end position="73"/>
    </location>
</feature>
<dbReference type="AlphaFoldDB" id="A0A2H3SLG2"/>
<dbReference type="PANTHER" id="PTHR40626:SF11">
    <property type="entry name" value="ZINC FINGER PROTEIN YPR022C"/>
    <property type="match status" value="1"/>
</dbReference>
<evidence type="ECO:0000256" key="2">
    <source>
        <dbReference type="ARBA" id="ARBA00022723"/>
    </source>
</evidence>
<dbReference type="GO" id="GO:0000978">
    <property type="term" value="F:RNA polymerase II cis-regulatory region sequence-specific DNA binding"/>
    <property type="evidence" value="ECO:0007669"/>
    <property type="project" value="InterPro"/>
</dbReference>
<dbReference type="Gene3D" id="3.30.160.60">
    <property type="entry name" value="Classic Zinc Finger"/>
    <property type="match status" value="1"/>
</dbReference>
<dbReference type="GO" id="GO:0006351">
    <property type="term" value="P:DNA-templated transcription"/>
    <property type="evidence" value="ECO:0007669"/>
    <property type="project" value="InterPro"/>
</dbReference>
<dbReference type="VEuPathDB" id="FungiDB:FOC4_g10003342"/>
<dbReference type="Proteomes" id="UP000219369">
    <property type="component" value="Unassembled WGS sequence"/>
</dbReference>
<dbReference type="Pfam" id="PF00096">
    <property type="entry name" value="zf-C2H2"/>
    <property type="match status" value="1"/>
</dbReference>
<dbReference type="VEuPathDB" id="FungiDB:FOC1_g10004833"/>
<dbReference type="InterPro" id="IPR013087">
    <property type="entry name" value="Znf_C2H2_type"/>
</dbReference>
<dbReference type="CDD" id="cd12148">
    <property type="entry name" value="fungal_TF_MHR"/>
    <property type="match status" value="1"/>
</dbReference>
<dbReference type="GO" id="GO:0000785">
    <property type="term" value="C:chromatin"/>
    <property type="evidence" value="ECO:0007669"/>
    <property type="project" value="TreeGrafter"/>
</dbReference>
<dbReference type="VEuPathDB" id="FungiDB:FOZG_16829"/>
<evidence type="ECO:0000256" key="7">
    <source>
        <dbReference type="PROSITE-ProRule" id="PRU00042"/>
    </source>
</evidence>
<evidence type="ECO:0000313" key="11">
    <source>
        <dbReference type="Proteomes" id="UP000219369"/>
    </source>
</evidence>